<organism evidence="5 6">
    <name type="scientific">Candidatus Enterococcus murrayae</name>
    <dbReference type="NCBI Taxonomy" id="2815321"/>
    <lineage>
        <taxon>Bacteria</taxon>
        <taxon>Bacillati</taxon>
        <taxon>Bacillota</taxon>
        <taxon>Bacilli</taxon>
        <taxon>Lactobacillales</taxon>
        <taxon>Enterococcaceae</taxon>
        <taxon>Enterococcus</taxon>
    </lineage>
</organism>
<dbReference type="InterPro" id="IPR000524">
    <property type="entry name" value="Tscrpt_reg_HTH_GntR"/>
</dbReference>
<dbReference type="PANTHER" id="PTHR38445:SF6">
    <property type="entry name" value="GNTR-FAMILY TRANSCRIPTIONAL REGULATOR"/>
    <property type="match status" value="1"/>
</dbReference>
<dbReference type="InterPro" id="IPR036390">
    <property type="entry name" value="WH_DNA-bd_sf"/>
</dbReference>
<dbReference type="SMART" id="SM00345">
    <property type="entry name" value="HTH_GNTR"/>
    <property type="match status" value="1"/>
</dbReference>
<keyword evidence="2" id="KW-0238">DNA-binding</keyword>
<evidence type="ECO:0000313" key="6">
    <source>
        <dbReference type="Proteomes" id="UP000664495"/>
    </source>
</evidence>
<dbReference type="RefSeq" id="WP_207110815.1">
    <property type="nucleotide sequence ID" value="NZ_JAFLVR010000092.1"/>
</dbReference>
<reference evidence="5 6" key="1">
    <citation type="submission" date="2021-03" db="EMBL/GenBank/DDBJ databases">
        <title>Enterococcal diversity collection.</title>
        <authorList>
            <person name="Gilmore M.S."/>
            <person name="Schwartzman J."/>
            <person name="Van Tyne D."/>
            <person name="Martin M."/>
            <person name="Earl A.M."/>
            <person name="Manson A.L."/>
            <person name="Straub T."/>
            <person name="Salamzade R."/>
            <person name="Saavedra J."/>
            <person name="Lebreton F."/>
            <person name="Prichula J."/>
            <person name="Schaufler K."/>
            <person name="Gaca A."/>
            <person name="Sgardioli B."/>
            <person name="Wagenaar J."/>
            <person name="Strong T."/>
        </authorList>
    </citation>
    <scope>NUCLEOTIDE SEQUENCE [LARGE SCALE GENOMIC DNA]</scope>
    <source>
        <strain evidence="5 6">MJM16</strain>
    </source>
</reference>
<name>A0ABS3HNR5_9ENTE</name>
<evidence type="ECO:0000313" key="5">
    <source>
        <dbReference type="EMBL" id="MBO0455097.1"/>
    </source>
</evidence>
<dbReference type="EMBL" id="JAFLVR010000092">
    <property type="protein sequence ID" value="MBO0455097.1"/>
    <property type="molecule type" value="Genomic_DNA"/>
</dbReference>
<dbReference type="PROSITE" id="PS50949">
    <property type="entry name" value="HTH_GNTR"/>
    <property type="match status" value="1"/>
</dbReference>
<keyword evidence="3" id="KW-0804">Transcription</keyword>
<feature type="domain" description="HTH gntR-type" evidence="4">
    <location>
        <begin position="7"/>
        <end position="75"/>
    </location>
</feature>
<evidence type="ECO:0000259" key="4">
    <source>
        <dbReference type="PROSITE" id="PS50949"/>
    </source>
</evidence>
<sequence length="117" mass="13876">MDFNENTPIYLQVISYIETLILTEEWQLQGKVPSVREFAKMLLINPGTVQKAYADLEKRQLLITIRGIGKQVTDQKQRIQQLRENRLNEKLSLFHKEMKQLGIEKESILKKIQHLEW</sequence>
<comment type="caution">
    <text evidence="5">The sequence shown here is derived from an EMBL/GenBank/DDBJ whole genome shotgun (WGS) entry which is preliminary data.</text>
</comment>
<dbReference type="Proteomes" id="UP000664495">
    <property type="component" value="Unassembled WGS sequence"/>
</dbReference>
<accession>A0ABS3HNR5</accession>
<protein>
    <submittedName>
        <fullName evidence="5">GntR family transcriptional regulator</fullName>
    </submittedName>
</protein>
<dbReference type="Pfam" id="PF00392">
    <property type="entry name" value="GntR"/>
    <property type="match status" value="1"/>
</dbReference>
<dbReference type="InterPro" id="IPR036388">
    <property type="entry name" value="WH-like_DNA-bd_sf"/>
</dbReference>
<evidence type="ECO:0000256" key="3">
    <source>
        <dbReference type="ARBA" id="ARBA00023163"/>
    </source>
</evidence>
<dbReference type="Gene3D" id="1.10.10.10">
    <property type="entry name" value="Winged helix-like DNA-binding domain superfamily/Winged helix DNA-binding domain"/>
    <property type="match status" value="1"/>
</dbReference>
<keyword evidence="1" id="KW-0805">Transcription regulation</keyword>
<dbReference type="PANTHER" id="PTHR38445">
    <property type="entry name" value="HTH-TYPE TRANSCRIPTIONAL REPRESSOR YTRA"/>
    <property type="match status" value="1"/>
</dbReference>
<keyword evidence="6" id="KW-1185">Reference proteome</keyword>
<dbReference type="SUPFAM" id="SSF46785">
    <property type="entry name" value="Winged helix' DNA-binding domain"/>
    <property type="match status" value="1"/>
</dbReference>
<evidence type="ECO:0000256" key="2">
    <source>
        <dbReference type="ARBA" id="ARBA00023125"/>
    </source>
</evidence>
<evidence type="ECO:0000256" key="1">
    <source>
        <dbReference type="ARBA" id="ARBA00023015"/>
    </source>
</evidence>
<proteinExistence type="predicted"/>
<gene>
    <name evidence="5" type="ORF">JZO85_22850</name>
</gene>